<name>A0A858Q9J6_9GAMM</name>
<evidence type="ECO:0000313" key="3">
    <source>
        <dbReference type="Proteomes" id="UP000503004"/>
    </source>
</evidence>
<keyword evidence="1" id="KW-0812">Transmembrane</keyword>
<dbReference type="Proteomes" id="UP000503004">
    <property type="component" value="Chromosome"/>
</dbReference>
<protein>
    <submittedName>
        <fullName evidence="2">DUF1269 domain-containing protein</fullName>
    </submittedName>
</protein>
<dbReference type="RefSeq" id="WP_169603770.1">
    <property type="nucleotide sequence ID" value="NZ_CP046565.1"/>
</dbReference>
<proteinExistence type="predicted"/>
<accession>A0A858Q9J6</accession>
<dbReference type="EMBL" id="CP046565">
    <property type="protein sequence ID" value="QJD30493.1"/>
    <property type="molecule type" value="Genomic_DNA"/>
</dbReference>
<sequence length="169" mass="18109">MAELISIVYPDEFRAAEVMATLKRLQRGYLVDLEDACVVVRDKESGKIKLHQAVDLTTIGATSGALWGALIGLIFLSPLAGMAVGAAAGAIGGSLSDYGIDDGFIKNISEKMRPGTSAIFMALRNITRDKVEPELARFGGEILYTSLPKESEEALRKLLAEHRSANLSA</sequence>
<gene>
    <name evidence="2" type="ORF">GNH96_11250</name>
</gene>
<dbReference type="KEGG" id="metu:GNH96_11250"/>
<evidence type="ECO:0000313" key="2">
    <source>
        <dbReference type="EMBL" id="QJD30493.1"/>
    </source>
</evidence>
<keyword evidence="3" id="KW-1185">Reference proteome</keyword>
<evidence type="ECO:0000256" key="1">
    <source>
        <dbReference type="SAM" id="Phobius"/>
    </source>
</evidence>
<feature type="transmembrane region" description="Helical" evidence="1">
    <location>
        <begin position="65"/>
        <end position="91"/>
    </location>
</feature>
<dbReference type="Pfam" id="PF06897">
    <property type="entry name" value="DUF1269"/>
    <property type="match status" value="1"/>
</dbReference>
<dbReference type="InterPro" id="IPR009200">
    <property type="entry name" value="DUF1269_membrane"/>
</dbReference>
<organism evidence="2 3">
    <name type="scientific">Methylococcus geothermalis</name>
    <dbReference type="NCBI Taxonomy" id="2681310"/>
    <lineage>
        <taxon>Bacteria</taxon>
        <taxon>Pseudomonadati</taxon>
        <taxon>Pseudomonadota</taxon>
        <taxon>Gammaproteobacteria</taxon>
        <taxon>Methylococcales</taxon>
        <taxon>Methylococcaceae</taxon>
        <taxon>Methylococcus</taxon>
    </lineage>
</organism>
<keyword evidence="1" id="KW-1133">Transmembrane helix</keyword>
<keyword evidence="1" id="KW-0472">Membrane</keyword>
<dbReference type="AlphaFoldDB" id="A0A858Q9J6"/>
<reference evidence="3" key="1">
    <citation type="submission" date="2019-12" db="EMBL/GenBank/DDBJ databases">
        <authorList>
            <person name="Awala S.I."/>
            <person name="Rhee S.K."/>
        </authorList>
    </citation>
    <scope>NUCLEOTIDE SEQUENCE [LARGE SCALE GENOMIC DNA]</scope>
    <source>
        <strain evidence="3">IM1</strain>
    </source>
</reference>